<gene>
    <name evidence="2" type="ORF">BFL40_10980</name>
    <name evidence="3" type="ORF">SAMN04515675_5981</name>
</gene>
<dbReference type="PROSITE" id="PS50006">
    <property type="entry name" value="FHA_DOMAIN"/>
    <property type="match status" value="1"/>
</dbReference>
<accession>A0A1S2V5U7</accession>
<dbReference type="RefSeq" id="WP_071484006.1">
    <property type="nucleotide sequence ID" value="NZ_FNTS01000002.1"/>
</dbReference>
<dbReference type="Pfam" id="PF00498">
    <property type="entry name" value="FHA"/>
    <property type="match status" value="1"/>
</dbReference>
<dbReference type="Proteomes" id="UP000181661">
    <property type="component" value="Unassembled WGS sequence"/>
</dbReference>
<dbReference type="InterPro" id="IPR000253">
    <property type="entry name" value="FHA_dom"/>
</dbReference>
<comment type="caution">
    <text evidence="2">The sequence shown here is derived from an EMBL/GenBank/DDBJ whole genome shotgun (WGS) entry which is preliminary data.</text>
</comment>
<reference evidence="3 5" key="2">
    <citation type="submission" date="2016-10" db="EMBL/GenBank/DDBJ databases">
        <authorList>
            <person name="Varghese N."/>
            <person name="Submissions S."/>
        </authorList>
    </citation>
    <scope>NUCLEOTIDE SEQUENCE [LARGE SCALE GENOMIC DNA]</scope>
    <source>
        <strain evidence="3 5">BS2773</strain>
    </source>
</reference>
<dbReference type="InterPro" id="IPR008984">
    <property type="entry name" value="SMAD_FHA_dom_sf"/>
</dbReference>
<dbReference type="InterPro" id="IPR017735">
    <property type="entry name" value="T6SS_FHA"/>
</dbReference>
<feature type="domain" description="FHA" evidence="1">
    <location>
        <begin position="28"/>
        <end position="78"/>
    </location>
</feature>
<dbReference type="NCBIfam" id="TIGR03354">
    <property type="entry name" value="VI_FHA"/>
    <property type="match status" value="1"/>
</dbReference>
<sequence>MQLVFEECDVDGVNLAPSARKIFNGTGGVIGRGAGCDWVIPDPSRLLSSHHGLVAYREGRYFLTDISSNGIGVAGSTERLCKGQARLISEGDVYQLGPLAIRARLVVPVPPRGEQWDVAGGTIPDDAFLALDPIHSLDLEHQHQTRSQDLEALDESVDAAGPWADQSTANRDHLAIPRRAEAVQETPQIHSVTMPPPASEAFWAQFAAALGIGLDTLDRSGREALAIKAARLLRMGVEGLQQSLRTCEELKGELNLSPVDTVLKSRNPLKDCVDADAALAMLLGAGDLGRLPAEQAINQAHRDLQTHQVALLAACRSAIRNTHSAFAPGHLLMCFEYQDKRPRFSSDGGHWRAYQRHYQRLIETDQGSDRLPGGDFAKVYEEQVRLISTLHVGFPG</sequence>
<dbReference type="CDD" id="cd00060">
    <property type="entry name" value="FHA"/>
    <property type="match status" value="1"/>
</dbReference>
<dbReference type="EMBL" id="MDDR01000020">
    <property type="protein sequence ID" value="OIN53338.1"/>
    <property type="molecule type" value="Genomic_DNA"/>
</dbReference>
<dbReference type="InterPro" id="IPR046883">
    <property type="entry name" value="T6SS_FHA_C"/>
</dbReference>
<evidence type="ECO:0000313" key="3">
    <source>
        <dbReference type="EMBL" id="SEE51618.1"/>
    </source>
</evidence>
<evidence type="ECO:0000313" key="2">
    <source>
        <dbReference type="EMBL" id="OIN53338.1"/>
    </source>
</evidence>
<proteinExistence type="predicted"/>
<dbReference type="OrthoDB" id="273564at2"/>
<dbReference type="SUPFAM" id="SSF49879">
    <property type="entry name" value="SMAD/FHA domain"/>
    <property type="match status" value="1"/>
</dbReference>
<dbReference type="AlphaFoldDB" id="A0A1S2V5U7"/>
<reference evidence="2 4" key="1">
    <citation type="submission" date="2016-08" db="EMBL/GenBank/DDBJ databases">
        <title>Draft genome sequence of Pseudomonas costantinii LMG 22119, type strain isolated from cultivated mushroom (Agaricus bisporus) sporophores.</title>
        <authorList>
            <person name="Tambong J.T."/>
        </authorList>
    </citation>
    <scope>NUCLEOTIDE SEQUENCE [LARGE SCALE GENOMIC DNA]</scope>
    <source>
        <strain evidence="2 4">LMG 22119</strain>
    </source>
</reference>
<dbReference type="Proteomes" id="UP000182179">
    <property type="component" value="Unassembled WGS sequence"/>
</dbReference>
<evidence type="ECO:0000313" key="5">
    <source>
        <dbReference type="Proteomes" id="UP000182179"/>
    </source>
</evidence>
<keyword evidence="5" id="KW-1185">Reference proteome</keyword>
<evidence type="ECO:0000313" key="4">
    <source>
        <dbReference type="Proteomes" id="UP000181661"/>
    </source>
</evidence>
<organism evidence="2 4">
    <name type="scientific">Pseudomonas costantinii</name>
    <dbReference type="NCBI Taxonomy" id="168469"/>
    <lineage>
        <taxon>Bacteria</taxon>
        <taxon>Pseudomonadati</taxon>
        <taxon>Pseudomonadota</taxon>
        <taxon>Gammaproteobacteria</taxon>
        <taxon>Pseudomonadales</taxon>
        <taxon>Pseudomonadaceae</taxon>
        <taxon>Pseudomonas</taxon>
    </lineage>
</organism>
<evidence type="ECO:0000259" key="1">
    <source>
        <dbReference type="PROSITE" id="PS50006"/>
    </source>
</evidence>
<dbReference type="EMBL" id="FNTS01000002">
    <property type="protein sequence ID" value="SEE51618.1"/>
    <property type="molecule type" value="Genomic_DNA"/>
</dbReference>
<name>A0A1S2V5U7_9PSED</name>
<dbReference type="Pfam" id="PF20232">
    <property type="entry name" value="T6SS_FHA_C"/>
    <property type="match status" value="1"/>
</dbReference>
<dbReference type="Gene3D" id="2.60.200.20">
    <property type="match status" value="1"/>
</dbReference>
<protein>
    <submittedName>
        <fullName evidence="3">FHA domain protein</fullName>
    </submittedName>
    <submittedName>
        <fullName evidence="2">Type VI secretion protein</fullName>
    </submittedName>
</protein>